<proteinExistence type="predicted"/>
<evidence type="ECO:0008006" key="4">
    <source>
        <dbReference type="Google" id="ProtNLM"/>
    </source>
</evidence>
<evidence type="ECO:0000313" key="2">
    <source>
        <dbReference type="EMBL" id="SFW65886.1"/>
    </source>
</evidence>
<gene>
    <name evidence="2" type="ORF">SAMN02910291_02354</name>
</gene>
<accession>A0AA94L350</accession>
<evidence type="ECO:0000313" key="3">
    <source>
        <dbReference type="Proteomes" id="UP000182680"/>
    </source>
</evidence>
<dbReference type="Pfam" id="PF16256">
    <property type="entry name" value="DUF4911"/>
    <property type="match status" value="1"/>
</dbReference>
<dbReference type="AlphaFoldDB" id="A0AA94L350"/>
<sequence>MDARTPAPDTGHITPDSKESSPPHNLPTLRRRRKPAPALAAPRHSGRLLVRLAPQHTALFRFLLEAYDHTAYFTVLEPKTALLKIIFSPHLEKETRRALAEMSCSLPFELLEWPFAPRPQGRKNALR</sequence>
<dbReference type="EMBL" id="FPIW01000056">
    <property type="protein sequence ID" value="SFW65886.1"/>
    <property type="molecule type" value="Genomic_DNA"/>
</dbReference>
<organism evidence="2 3">
    <name type="scientific">Desulfovibrio desulfuricans</name>
    <dbReference type="NCBI Taxonomy" id="876"/>
    <lineage>
        <taxon>Bacteria</taxon>
        <taxon>Pseudomonadati</taxon>
        <taxon>Thermodesulfobacteriota</taxon>
        <taxon>Desulfovibrionia</taxon>
        <taxon>Desulfovibrionales</taxon>
        <taxon>Desulfovibrionaceae</taxon>
        <taxon>Desulfovibrio</taxon>
    </lineage>
</organism>
<comment type="caution">
    <text evidence="2">The sequence shown here is derived from an EMBL/GenBank/DDBJ whole genome shotgun (WGS) entry which is preliminary data.</text>
</comment>
<name>A0AA94L350_DESDE</name>
<dbReference type="InterPro" id="IPR032587">
    <property type="entry name" value="DUF4911"/>
</dbReference>
<dbReference type="OMA" id="AMFRFLL"/>
<reference evidence="3" key="1">
    <citation type="submission" date="2016-11" db="EMBL/GenBank/DDBJ databases">
        <authorList>
            <person name="Jaros S."/>
            <person name="Januszkiewicz K."/>
            <person name="Wedrychowicz H."/>
        </authorList>
    </citation>
    <scope>NUCLEOTIDE SEQUENCE [LARGE SCALE GENOMIC DNA]</scope>
    <source>
        <strain evidence="3">DSM 7057</strain>
    </source>
</reference>
<dbReference type="Proteomes" id="UP000182680">
    <property type="component" value="Unassembled WGS sequence"/>
</dbReference>
<dbReference type="RefSeq" id="WP_012624159.1">
    <property type="nucleotide sequence ID" value="NZ_FPIW01000056.1"/>
</dbReference>
<protein>
    <recommendedName>
        <fullName evidence="4">DUF4911 domain-containing protein</fullName>
    </recommendedName>
</protein>
<feature type="region of interest" description="Disordered" evidence="1">
    <location>
        <begin position="1"/>
        <end position="42"/>
    </location>
</feature>
<evidence type="ECO:0000256" key="1">
    <source>
        <dbReference type="SAM" id="MobiDB-lite"/>
    </source>
</evidence>